<keyword evidence="3" id="KW-1185">Reference proteome</keyword>
<organism evidence="2 3">
    <name type="scientific">Aquabacterium olei</name>
    <dbReference type="NCBI Taxonomy" id="1296669"/>
    <lineage>
        <taxon>Bacteria</taxon>
        <taxon>Pseudomonadati</taxon>
        <taxon>Pseudomonadota</taxon>
        <taxon>Betaproteobacteria</taxon>
        <taxon>Burkholderiales</taxon>
        <taxon>Aquabacterium</taxon>
    </lineage>
</organism>
<evidence type="ECO:0000313" key="2">
    <source>
        <dbReference type="EMBL" id="AWI53740.1"/>
    </source>
</evidence>
<dbReference type="KEGG" id="aon:DEH84_10050"/>
<evidence type="ECO:0000313" key="3">
    <source>
        <dbReference type="Proteomes" id="UP000244892"/>
    </source>
</evidence>
<dbReference type="EMBL" id="CP029210">
    <property type="protein sequence ID" value="AWI53740.1"/>
    <property type="molecule type" value="Genomic_DNA"/>
</dbReference>
<dbReference type="OrthoDB" id="9804395at2"/>
<dbReference type="InterPro" id="IPR013830">
    <property type="entry name" value="SGNH_hydro"/>
</dbReference>
<gene>
    <name evidence="2" type="ORF">DEH84_10050</name>
</gene>
<dbReference type="PANTHER" id="PTHR30383:SF24">
    <property type="entry name" value="THIOESTERASE 1_PROTEASE 1_LYSOPHOSPHOLIPASE L1"/>
    <property type="match status" value="1"/>
</dbReference>
<name>A0A2U8FRV7_9BURK</name>
<dbReference type="Pfam" id="PF13472">
    <property type="entry name" value="Lipase_GDSL_2"/>
    <property type="match status" value="1"/>
</dbReference>
<sequence>MDLAHLLATVTLGPVLLMQGRGVRKRTPRLPEAAGPRAGHRGAGPDLRLLILGDSAAAGVGCDHQDDAVCGHLVRQLADHHTVHWRLEAQTGRTTADTLAHLRSLPREPADAVLVSLGVNDVTAGLHTGTWLAQQAELVGQLRALCGAPQIWLTVVPPMGHFPALPQPLRGYLGAQARRFNTALTRWAGTQPDVAILNPALPLDPTLMASDGFHPGPAAHRAWAQAAADAIQASRFSAQTTLRPAPPAPASAA</sequence>
<feature type="domain" description="SGNH hydrolase-type esterase" evidence="1">
    <location>
        <begin position="51"/>
        <end position="222"/>
    </location>
</feature>
<dbReference type="PANTHER" id="PTHR30383">
    <property type="entry name" value="THIOESTERASE 1/PROTEASE 1/LYSOPHOSPHOLIPASE L1"/>
    <property type="match status" value="1"/>
</dbReference>
<dbReference type="GO" id="GO:0004622">
    <property type="term" value="F:phosphatidylcholine lysophospholipase activity"/>
    <property type="evidence" value="ECO:0007669"/>
    <property type="project" value="TreeGrafter"/>
</dbReference>
<reference evidence="2 3" key="1">
    <citation type="submission" date="2018-05" db="EMBL/GenBank/DDBJ databases">
        <title>complete genome sequence of Aquabacterium olei NBRC 110486.</title>
        <authorList>
            <person name="Tang B."/>
            <person name="Chang J."/>
            <person name="Zhang L."/>
            <person name="Yang H."/>
        </authorList>
    </citation>
    <scope>NUCLEOTIDE SEQUENCE [LARGE SCALE GENOMIC DNA]</scope>
    <source>
        <strain evidence="2 3">NBRC 110486</strain>
    </source>
</reference>
<dbReference type="SUPFAM" id="SSF52266">
    <property type="entry name" value="SGNH hydrolase"/>
    <property type="match status" value="1"/>
</dbReference>
<evidence type="ECO:0000259" key="1">
    <source>
        <dbReference type="Pfam" id="PF13472"/>
    </source>
</evidence>
<accession>A0A2U8FRV7</accession>
<proteinExistence type="predicted"/>
<protein>
    <submittedName>
        <fullName evidence="2">Lipase</fullName>
    </submittedName>
</protein>
<dbReference type="RefSeq" id="WP_109036739.1">
    <property type="nucleotide sequence ID" value="NZ_CP029210.1"/>
</dbReference>
<dbReference type="InterPro" id="IPR036514">
    <property type="entry name" value="SGNH_hydro_sf"/>
</dbReference>
<dbReference type="Proteomes" id="UP000244892">
    <property type="component" value="Chromosome"/>
</dbReference>
<dbReference type="AlphaFoldDB" id="A0A2U8FRV7"/>
<dbReference type="CDD" id="cd01836">
    <property type="entry name" value="FeeA_FeeB_like"/>
    <property type="match status" value="1"/>
</dbReference>
<dbReference type="InterPro" id="IPR051532">
    <property type="entry name" value="Ester_Hydrolysis_Enzymes"/>
</dbReference>
<dbReference type="Gene3D" id="3.40.50.1110">
    <property type="entry name" value="SGNH hydrolase"/>
    <property type="match status" value="1"/>
</dbReference>